<dbReference type="PANTHER" id="PTHR22946:SF9">
    <property type="entry name" value="POLYKETIDE TRANSFERASE AF380"/>
    <property type="match status" value="1"/>
</dbReference>
<evidence type="ECO:0000256" key="2">
    <source>
        <dbReference type="SAM" id="SignalP"/>
    </source>
</evidence>
<dbReference type="SUPFAM" id="SSF53474">
    <property type="entry name" value="alpha/beta-Hydrolases"/>
    <property type="match status" value="1"/>
</dbReference>
<protein>
    <recommendedName>
        <fullName evidence="3">Dienelactone hydrolase domain-containing protein</fullName>
    </recommendedName>
</protein>
<accession>A0A177PGM7</accession>
<evidence type="ECO:0000256" key="1">
    <source>
        <dbReference type="ARBA" id="ARBA00022801"/>
    </source>
</evidence>
<dbReference type="AlphaFoldDB" id="A0A177PGM7"/>
<comment type="caution">
    <text evidence="4">The sequence shown here is derived from an EMBL/GenBank/DDBJ whole genome shotgun (WGS) entry which is preliminary data.</text>
</comment>
<sequence length="316" mass="34224">MRKYLHILLAGIVLLSITSAALADNDARCGEDGKPRIEFVELESIKLAFNPSIPGGVVDQGPLTVKGKLMLPAEQRCRSKKHRFPAVVILHGSSGIDSRGDFYATELNEGGIATLEIDMWEARGVSSAANRPALPILTYPDAFAALEFLSQLPYIDPDRIGVLGFSWGGVMTMASATEVVSQRYGADLRFAAHVANYPVCYGYNNPSLPYFSFGGQAGNPLTGAPIMIQIGEMDGYDESPAPCETLKASLTNDEQAIINVVSYPGSEHAWDRLMVPITVSDSFAHLGLGGVVNLTPNVEQAYIARQKTVRFFQRNL</sequence>
<dbReference type="InterPro" id="IPR050261">
    <property type="entry name" value="FrsA_esterase"/>
</dbReference>
<feature type="domain" description="Dienelactone hydrolase" evidence="3">
    <location>
        <begin position="80"/>
        <end position="270"/>
    </location>
</feature>
<dbReference type="EMBL" id="LUUK01000002">
    <property type="protein sequence ID" value="OAI29202.1"/>
    <property type="molecule type" value="Genomic_DNA"/>
</dbReference>
<keyword evidence="5" id="KW-1185">Reference proteome</keyword>
<reference evidence="5" key="1">
    <citation type="submission" date="2016-03" db="EMBL/GenBank/DDBJ databases">
        <authorList>
            <person name="Heylen K."/>
            <person name="De Vos P."/>
            <person name="Vekeman B."/>
        </authorList>
    </citation>
    <scope>NUCLEOTIDE SEQUENCE [LARGE SCALE GENOMIC DNA]</scope>
    <source>
        <strain evidence="5">R-45383</strain>
    </source>
</reference>
<dbReference type="PANTHER" id="PTHR22946">
    <property type="entry name" value="DIENELACTONE HYDROLASE DOMAIN-CONTAINING PROTEIN-RELATED"/>
    <property type="match status" value="1"/>
</dbReference>
<evidence type="ECO:0000313" key="5">
    <source>
        <dbReference type="Proteomes" id="UP000077628"/>
    </source>
</evidence>
<dbReference type="Proteomes" id="UP000077628">
    <property type="component" value="Unassembled WGS sequence"/>
</dbReference>
<evidence type="ECO:0000313" key="4">
    <source>
        <dbReference type="EMBL" id="OAI29202.1"/>
    </source>
</evidence>
<proteinExistence type="predicted"/>
<name>A0A177PGM7_9GAMM</name>
<dbReference type="InterPro" id="IPR029058">
    <property type="entry name" value="AB_hydrolase_fold"/>
</dbReference>
<keyword evidence="2" id="KW-0732">Signal</keyword>
<dbReference type="Gene3D" id="3.40.50.1820">
    <property type="entry name" value="alpha/beta hydrolase"/>
    <property type="match status" value="1"/>
</dbReference>
<feature type="signal peptide" evidence="2">
    <location>
        <begin position="1"/>
        <end position="23"/>
    </location>
</feature>
<dbReference type="PROSITE" id="PS00708">
    <property type="entry name" value="PRO_ENDOPEP_SER"/>
    <property type="match status" value="1"/>
</dbReference>
<keyword evidence="1" id="KW-0378">Hydrolase</keyword>
<evidence type="ECO:0000259" key="3">
    <source>
        <dbReference type="Pfam" id="PF01738"/>
    </source>
</evidence>
<gene>
    <name evidence="4" type="ORF">A1355_16635</name>
</gene>
<dbReference type="InterPro" id="IPR002471">
    <property type="entry name" value="Pept_S9_AS"/>
</dbReference>
<dbReference type="GO" id="GO:0006508">
    <property type="term" value="P:proteolysis"/>
    <property type="evidence" value="ECO:0007669"/>
    <property type="project" value="InterPro"/>
</dbReference>
<organism evidence="4 5">
    <name type="scientific">Methylomonas koyamae</name>
    <dbReference type="NCBI Taxonomy" id="702114"/>
    <lineage>
        <taxon>Bacteria</taxon>
        <taxon>Pseudomonadati</taxon>
        <taxon>Pseudomonadota</taxon>
        <taxon>Gammaproteobacteria</taxon>
        <taxon>Methylococcales</taxon>
        <taxon>Methylococcaceae</taxon>
        <taxon>Methylomonas</taxon>
    </lineage>
</organism>
<dbReference type="GO" id="GO:0004252">
    <property type="term" value="F:serine-type endopeptidase activity"/>
    <property type="evidence" value="ECO:0007669"/>
    <property type="project" value="InterPro"/>
</dbReference>
<feature type="chain" id="PRO_5008070329" description="Dienelactone hydrolase domain-containing protein" evidence="2">
    <location>
        <begin position="24"/>
        <end position="316"/>
    </location>
</feature>
<dbReference type="GO" id="GO:0052689">
    <property type="term" value="F:carboxylic ester hydrolase activity"/>
    <property type="evidence" value="ECO:0007669"/>
    <property type="project" value="UniProtKB-ARBA"/>
</dbReference>
<dbReference type="Pfam" id="PF01738">
    <property type="entry name" value="DLH"/>
    <property type="match status" value="1"/>
</dbReference>
<dbReference type="InterPro" id="IPR002925">
    <property type="entry name" value="Dienelactn_hydro"/>
</dbReference>